<comment type="caution">
    <text evidence="1">The sequence shown here is derived from an EMBL/GenBank/DDBJ whole genome shotgun (WGS) entry which is preliminary data.</text>
</comment>
<evidence type="ECO:0000313" key="2">
    <source>
        <dbReference type="Proteomes" id="UP001234202"/>
    </source>
</evidence>
<keyword evidence="2" id="KW-1185">Reference proteome</keyword>
<gene>
    <name evidence="1" type="ORF">QFC24_006921</name>
</gene>
<dbReference type="Proteomes" id="UP001234202">
    <property type="component" value="Unassembled WGS sequence"/>
</dbReference>
<organism evidence="1 2">
    <name type="scientific">Naganishia onofrii</name>
    <dbReference type="NCBI Taxonomy" id="1851511"/>
    <lineage>
        <taxon>Eukaryota</taxon>
        <taxon>Fungi</taxon>
        <taxon>Dikarya</taxon>
        <taxon>Basidiomycota</taxon>
        <taxon>Agaricomycotina</taxon>
        <taxon>Tremellomycetes</taxon>
        <taxon>Filobasidiales</taxon>
        <taxon>Filobasidiaceae</taxon>
        <taxon>Naganishia</taxon>
    </lineage>
</organism>
<sequence>MSGRRRALDRVGMASRPGPDRVLQQRNSNRKESSRSQRFNLSDDDSDMEEAAGESQKESQDSVDKLASQLFGGSKKGKGKASTQAVAGTQIVVKPEPQRSQSLRQSPDPPIDLTIATTDDDAPPPSTTQNLKSTSKSSINSSQGGLNGKKVMKKKKARTQVIGKARLQGMISGGSGKSENDSIVLLHTDEEDGNAVAGPVTSPCVPMKKTAPPHRNGALSQPATGTSSGSTHTKLVTDSYHRSTLAAWRSTAPSSASSRKLVQSDSLSSNTSQSIRNSQPTGVVPSQPARPVLCAQPPASSPIKRQYITYTGQTDVSTQEDKRMQATLPAVLGDQESSDVHMDIDSSLPGSVHPASPKRSSTPKRALGGVKTVLEVEILTHSRGSSRTPVRNVGQLLATPAKSPGLRRSPRPQGHLVAKTPTKSVKSVSRTPAPTPPNLTSIKPASSVLSDVSTRSPLRESQRAPEIPVTGEQLDRLQDLCKDVFVKYSDGPDIPRLDLPGSATPRHVPTSLSSISKALGTRDLLITPRSQRSTDMFSDGSPRLSVPSSLPHNLHHEVYTVRSPSKRASMMRTWSGRPMPNSVHAMRHQNVLPNAAGKRKVSGAPIAEEPRRMESPVKRQHLSPPEKQKSTSPTTSKPRARPKPVFATSSPRNLQINAAPPLPVSPARSTITNPGSAPTTPFKSGSSIFTHPSTAQGSPIQEYDTDKSYVSSSVMEEKMPMLIPYQRLEPTALSQELFNMDVVEDRVPDVEETTTKAIGMEDVADESGDDLMAMFGDFEWTTEEPKPAAESSSMTPLSDVPVVKSIEEADETLIDQVLQNSPSINLSTDDVSRAITSPNSDLDIATDSTRTITVSNESVANKKALDMFAELKATHEQEEEEKRKREEEVRKKVLEDDSEDDDSDDNLTSLLDKLKKPTTAIKQEDDKGKGYGLRSPAEPSTLKPTARAVPVAYRTTQLPAGFAKVTRDLKKENNLKKPGMTAMERANMTLRLVEEEQQASEDRDITPSRPVAKPVDPAEEETDCSATELDEEEEEENGVDTPPGRPKPKDPDAEDTELAKIPFWQGVWEELEAEHNGPQRSIPDLATALPAFAPFTQKPRLLMAVLPNMIRKAETGNVLHSLVEISTTFPTHPVASAATRIFASHAPLVFEMSFWQAHVLRIRAKYTNDPTSRTQALVHWLHCLLYVLKNPASLSSDQAVPLVVLLVKLSVDKRSNFAVRLAVLDCINESLKDLSDDQLMTIASTLAQFSEPYSARRMRQRMANTFGVISPKARTLKIMFALKCLNKAHTDPRKNKAIDIANLPTLVQRNSLSHLATTSDSPRDVLSAVRMLIQSLMHTHDVLEQVGNAGVRDKNSTMSEAEARRPDWSIKRSVGNKWRDEMLDALRWLKNGMINKGKQTSSFRHLASHEITVFLNRFEQSSRNYLERIRPPPTQVLGAAAYFKVKSERGTPVSGTSVTGETTRASSVLSEAGSTGGSVTAARPRPTRRAPKMES</sequence>
<accession>A0ACC2WW46</accession>
<evidence type="ECO:0000313" key="1">
    <source>
        <dbReference type="EMBL" id="KAJ9115738.1"/>
    </source>
</evidence>
<name>A0ACC2WW46_9TREE</name>
<protein>
    <submittedName>
        <fullName evidence="1">Uncharacterized protein</fullName>
    </submittedName>
</protein>
<proteinExistence type="predicted"/>
<dbReference type="EMBL" id="JASBWV010000042">
    <property type="protein sequence ID" value="KAJ9115738.1"/>
    <property type="molecule type" value="Genomic_DNA"/>
</dbReference>
<reference evidence="1" key="1">
    <citation type="submission" date="2023-04" db="EMBL/GenBank/DDBJ databases">
        <title>Draft Genome sequencing of Naganishia species isolated from polar environments using Oxford Nanopore Technology.</title>
        <authorList>
            <person name="Leo P."/>
            <person name="Venkateswaran K."/>
        </authorList>
    </citation>
    <scope>NUCLEOTIDE SEQUENCE</scope>
    <source>
        <strain evidence="1">DBVPG 5303</strain>
    </source>
</reference>